<reference evidence="2 3" key="2">
    <citation type="submission" date="2008-10" db="EMBL/GenBank/DDBJ databases">
        <authorList>
            <person name="Fulton L."/>
            <person name="Clifton S."/>
            <person name="Fulton B."/>
            <person name="Xu J."/>
            <person name="Minx P."/>
            <person name="Pepin K.H."/>
            <person name="Johnson M."/>
            <person name="Bhonagiri V."/>
            <person name="Nash W.E."/>
            <person name="Mardis E.R."/>
            <person name="Wilson R.K."/>
        </authorList>
    </citation>
    <scope>NUCLEOTIDE SEQUENCE [LARGE SCALE GENOMIC DNA]</scope>
    <source>
        <strain evidence="2 3">ATCC 29098</strain>
    </source>
</reference>
<reference evidence="2 3" key="1">
    <citation type="submission" date="2008-10" db="EMBL/GenBank/DDBJ databases">
        <title>Draft genome sequence of Desulvovibrio piger (ATCC 29098).</title>
        <authorList>
            <person name="Sudarsanam P."/>
            <person name="Ley R."/>
            <person name="Guruge J."/>
            <person name="Turnbaugh P.J."/>
            <person name="Mahowald M."/>
            <person name="Liep D."/>
            <person name="Gordon J."/>
        </authorList>
    </citation>
    <scope>NUCLEOTIDE SEQUENCE [LARGE SCALE GENOMIC DNA]</scope>
    <source>
        <strain evidence="2 3">ATCC 29098</strain>
    </source>
</reference>
<comment type="caution">
    <text evidence="2">The sequence shown here is derived from an EMBL/GenBank/DDBJ whole genome shotgun (WGS) entry which is preliminary data.</text>
</comment>
<evidence type="ECO:0000313" key="3">
    <source>
        <dbReference type="Proteomes" id="UP000003676"/>
    </source>
</evidence>
<feature type="compositionally biased region" description="Polar residues" evidence="1">
    <location>
        <begin position="46"/>
        <end position="61"/>
    </location>
</feature>
<gene>
    <name evidence="2" type="ORF">DESPIG_01757</name>
</gene>
<proteinExistence type="predicted"/>
<protein>
    <submittedName>
        <fullName evidence="2">Uncharacterized protein</fullName>
    </submittedName>
</protein>
<dbReference type="EMBL" id="ABXU01000055">
    <property type="protein sequence ID" value="EEB33345.1"/>
    <property type="molecule type" value="Genomic_DNA"/>
</dbReference>
<organism evidence="2 3">
    <name type="scientific">Desulfovibrio piger ATCC 29098</name>
    <dbReference type="NCBI Taxonomy" id="411464"/>
    <lineage>
        <taxon>Bacteria</taxon>
        <taxon>Pseudomonadati</taxon>
        <taxon>Thermodesulfobacteriota</taxon>
        <taxon>Desulfovibrionia</taxon>
        <taxon>Desulfovibrionales</taxon>
        <taxon>Desulfovibrionaceae</taxon>
        <taxon>Desulfovibrio</taxon>
    </lineage>
</organism>
<sequence>MPPGGEGAPFGKGSPFSPWNPLFPPKTFSPVRPDGPRRCLKARASGTGQASRPPASRTTAGAASHLSASKKGRHAWRPFLLALFRCAENGTSVSP</sequence>
<dbReference type="AlphaFoldDB" id="B6WUL4"/>
<dbReference type="HOGENOM" id="CLU_2368305_0_0_7"/>
<evidence type="ECO:0000313" key="2">
    <source>
        <dbReference type="EMBL" id="EEB33345.1"/>
    </source>
</evidence>
<dbReference type="Proteomes" id="UP000003676">
    <property type="component" value="Unassembled WGS sequence"/>
</dbReference>
<evidence type="ECO:0000256" key="1">
    <source>
        <dbReference type="SAM" id="MobiDB-lite"/>
    </source>
</evidence>
<accession>B6WUL4</accession>
<feature type="compositionally biased region" description="Gly residues" evidence="1">
    <location>
        <begin position="1"/>
        <end position="10"/>
    </location>
</feature>
<name>B6WUL4_9BACT</name>
<feature type="region of interest" description="Disordered" evidence="1">
    <location>
        <begin position="1"/>
        <end position="71"/>
    </location>
</feature>